<evidence type="ECO:0000313" key="3">
    <source>
        <dbReference type="Proteomes" id="UP000017981"/>
    </source>
</evidence>
<dbReference type="NCBIfam" id="TIGR01901">
    <property type="entry name" value="adhes_NPXG"/>
    <property type="match status" value="1"/>
</dbReference>
<organism evidence="2 3">
    <name type="scientific">Crocosphaera watsonii WH 0005</name>
    <dbReference type="NCBI Taxonomy" id="423472"/>
    <lineage>
        <taxon>Bacteria</taxon>
        <taxon>Bacillati</taxon>
        <taxon>Cyanobacteriota</taxon>
        <taxon>Cyanophyceae</taxon>
        <taxon>Oscillatoriophycideae</taxon>
        <taxon>Chroococcales</taxon>
        <taxon>Aphanothecaceae</taxon>
        <taxon>Crocosphaera</taxon>
    </lineage>
</organism>
<dbReference type="GeneID" id="88764520"/>
<accession>T2IZ48</accession>
<reference evidence="2 3" key="2">
    <citation type="submission" date="2013-09" db="EMBL/GenBank/DDBJ databases">
        <title>Whole genome comparison of six Crocosphaera watsonii strains with differing phenotypes.</title>
        <authorList>
            <person name="Bench S.R."/>
            <person name="Heller P."/>
            <person name="Frank I."/>
            <person name="Arciniega M."/>
            <person name="Shilova I.N."/>
            <person name="Zehr J.P."/>
        </authorList>
    </citation>
    <scope>NUCLEOTIDE SEQUENCE [LARGE SCALE GENOMIC DNA]</scope>
    <source>
        <strain evidence="2 3">WH 0005</strain>
    </source>
</reference>
<gene>
    <name evidence="2" type="ORF">CWATWH0005_1458</name>
</gene>
<dbReference type="SMART" id="SM00912">
    <property type="entry name" value="Haemagg_act"/>
    <property type="match status" value="1"/>
</dbReference>
<feature type="domain" description="Filamentous haemagglutinin FhaB/tRNA nuclease CdiA-like TPS" evidence="1">
    <location>
        <begin position="32"/>
        <end position="143"/>
    </location>
</feature>
<dbReference type="Gene3D" id="2.160.20.10">
    <property type="entry name" value="Single-stranded right-handed beta-helix, Pectin lyase-like"/>
    <property type="match status" value="2"/>
</dbReference>
<evidence type="ECO:0000259" key="1">
    <source>
        <dbReference type="SMART" id="SM00912"/>
    </source>
</evidence>
<dbReference type="Pfam" id="PF05860">
    <property type="entry name" value="TPS"/>
    <property type="match status" value="1"/>
</dbReference>
<dbReference type="SUPFAM" id="SSF51126">
    <property type="entry name" value="Pectin lyase-like"/>
    <property type="match status" value="3"/>
</dbReference>
<dbReference type="InterPro" id="IPR012334">
    <property type="entry name" value="Pectin_lyas_fold"/>
</dbReference>
<dbReference type="AlphaFoldDB" id="T2IZ48"/>
<evidence type="ECO:0000313" key="2">
    <source>
        <dbReference type="EMBL" id="CCQ58072.1"/>
    </source>
</evidence>
<proteinExistence type="predicted"/>
<dbReference type="InterPro" id="IPR008638">
    <property type="entry name" value="FhaB/CdiA-like_TPS"/>
</dbReference>
<dbReference type="Proteomes" id="UP000017981">
    <property type="component" value="Unassembled WGS sequence"/>
</dbReference>
<protein>
    <submittedName>
        <fullName evidence="2">Putative hemagglutinin-related protein</fullName>
    </submittedName>
</protein>
<dbReference type="RefSeq" id="WP_021833754.1">
    <property type="nucleotide sequence ID" value="NZ_CAQL01000958.1"/>
</dbReference>
<dbReference type="InterPro" id="IPR011050">
    <property type="entry name" value="Pectin_lyase_fold/virulence"/>
</dbReference>
<comment type="caution">
    <text evidence="2">The sequence shown here is derived from an EMBL/GenBank/DDBJ whole genome shotgun (WGS) entry which is preliminary data.</text>
</comment>
<reference evidence="2 3" key="1">
    <citation type="submission" date="2013-01" db="EMBL/GenBank/DDBJ databases">
        <authorList>
            <person name="Bench S."/>
        </authorList>
    </citation>
    <scope>NUCLEOTIDE SEQUENCE [LARGE SCALE GENOMIC DNA]</scope>
    <source>
        <strain evidence="2 3">WH 0005</strain>
    </source>
</reference>
<dbReference type="EMBL" id="CAQL01000958">
    <property type="protein sequence ID" value="CCQ58072.1"/>
    <property type="molecule type" value="Genomic_DNA"/>
</dbReference>
<sequence length="871" mass="91201">MTRKKIQSSIIISFFILLGSYPTKLFAQISPDNNLPQASEVFSVDGQFMIINGGTERGNNLFHSFSTFIINNGETAFFNNAPHITNIFSRVTGVTPSIIDGLITSNGSVNFFLMNPNGITFGPNAQIALGSFFATTAESIKFADGQTFEATADSNSILSFARPIGVGLNNPGKIEVKGTGQPFEYTFFEVPILPIISPENIFNLAGLRAFPSGGITLVGGEIEVSQATFAAFGSNLTLVGIQEGFYQIESPEMSSISKFADINISGSALGISGLGNQESIRLWGKDINVRDGSLIFNQNLGTSSTGDITLKASNSININSQSTPTVIRNLTLGTGNSGDINFTAPSISITDLVGIDTTTFTTGKGGNVQVEAEKLMVSESISETVITGLGSFVTSQAEGAGGDIIVNVGELIIEKGAGIVASTGGIGDAGDISISASNITIGEFSKNFNTPALLSSVSFGLGNAGNVNIETRTLKLSQGGAIISTASSGGDAGNITINASRSVELRQSSSNSFFENFERSEFGTELNLFDFSDDSTIGGINSLVSQPPPEVQEILNIQSQPTGNSGNITVITPNLTLSDNGVLSVANFGTGLAGDISIKADNIILQNNSLISSSSLAEDGGDITIQTNNLALDTNSRISTEVGITIPGFSSVVIPEASGGNINIRAEKINLNNALIATDSRSANGGNINFYSEFIFSENSIISARSTGSGNGGNINFTVGQGIVLFEENEIIAEALQGNGGNISITTPVFLPSASTRISASSSFGLDGNIDIQTPDNNLLSAIIPIKAQILEVDESITQNCSPQNQNRFVITGNDSLPPTPENLPGRIIEYYPGQAENESKIPIPPNAVIKTEEGQILVVNLCLKRKARTN</sequence>
<name>T2IZ48_CROWT</name>